<accession>A0A815E5B2</accession>
<dbReference type="InterPro" id="IPR029058">
    <property type="entry name" value="AB_hydrolase_fold"/>
</dbReference>
<sequence>MSHLLPLDSQTLPAGVKSRFIDNVNGLRMHILEAGNDHNRPLVILLHGFPELAYTWRKVLILLANQGYHVIAPDQRGCGRTITIDRNSDDDFTSFSMLNSCQDIVTLLHRLNISKVKSVIGRDLGAPIAANLALIRPDIFESLIMTSAPYLGPPSIDTPSKAPVIEALKQLRKKHYRWYFSSVEQANLDMLNAEQGLKEFFRGYLYFKGAQHPQNKNIFQLKELTAVELCKLPEYYVMPLDRTMPQIVLSNIPDTATLQQEMSSWLTEDELQVYTDEYQRSSFKGGLQYYKCFASDYDQNQLKVFSGMKIKCPAMFISGANDWGMQLEPDFMKKMGAKTVYEDWRGFKLIDNSGHWLSEEQPEELTKTILRFLDMLPIKESL</sequence>
<evidence type="ECO:0000313" key="4">
    <source>
        <dbReference type="EMBL" id="CAF1306959.1"/>
    </source>
</evidence>
<dbReference type="InterPro" id="IPR000073">
    <property type="entry name" value="AB_hydrolase_1"/>
</dbReference>
<proteinExistence type="inferred from homology"/>
<name>A0A815E5B2_ADIRI</name>
<reference evidence="4" key="1">
    <citation type="submission" date="2021-02" db="EMBL/GenBank/DDBJ databases">
        <authorList>
            <person name="Nowell W R."/>
        </authorList>
    </citation>
    <scope>NUCLEOTIDE SEQUENCE</scope>
</reference>
<evidence type="ECO:0000259" key="3">
    <source>
        <dbReference type="Pfam" id="PF00561"/>
    </source>
</evidence>
<dbReference type="OrthoDB" id="408373at2759"/>
<keyword evidence="1" id="KW-0378">Hydrolase</keyword>
<dbReference type="EMBL" id="CAJNOJ010000221">
    <property type="protein sequence ID" value="CAF1306959.1"/>
    <property type="molecule type" value="Genomic_DNA"/>
</dbReference>
<organism evidence="4 5">
    <name type="scientific">Adineta ricciae</name>
    <name type="common">Rotifer</name>
    <dbReference type="NCBI Taxonomy" id="249248"/>
    <lineage>
        <taxon>Eukaryota</taxon>
        <taxon>Metazoa</taxon>
        <taxon>Spiralia</taxon>
        <taxon>Gnathifera</taxon>
        <taxon>Rotifera</taxon>
        <taxon>Eurotatoria</taxon>
        <taxon>Bdelloidea</taxon>
        <taxon>Adinetida</taxon>
        <taxon>Adinetidae</taxon>
        <taxon>Adineta</taxon>
    </lineage>
</organism>
<dbReference type="Proteomes" id="UP000663852">
    <property type="component" value="Unassembled WGS sequence"/>
</dbReference>
<dbReference type="PANTHER" id="PTHR43329">
    <property type="entry name" value="EPOXIDE HYDROLASE"/>
    <property type="match status" value="1"/>
</dbReference>
<dbReference type="InterPro" id="IPR000639">
    <property type="entry name" value="Epox_hydrolase-like"/>
</dbReference>
<evidence type="ECO:0000256" key="2">
    <source>
        <dbReference type="ARBA" id="ARBA00038334"/>
    </source>
</evidence>
<dbReference type="AlphaFoldDB" id="A0A815E5B2"/>
<dbReference type="GO" id="GO:0004301">
    <property type="term" value="F:epoxide hydrolase activity"/>
    <property type="evidence" value="ECO:0007669"/>
    <property type="project" value="UniProtKB-ARBA"/>
</dbReference>
<dbReference type="Gene3D" id="3.40.50.1820">
    <property type="entry name" value="alpha/beta hydrolase"/>
    <property type="match status" value="1"/>
</dbReference>
<dbReference type="Pfam" id="PF00561">
    <property type="entry name" value="Abhydrolase_1"/>
    <property type="match status" value="1"/>
</dbReference>
<feature type="domain" description="AB hydrolase-1" evidence="3">
    <location>
        <begin position="41"/>
        <end position="360"/>
    </location>
</feature>
<gene>
    <name evidence="4" type="ORF">EDS130_LOCUS30921</name>
</gene>
<dbReference type="PRINTS" id="PR00412">
    <property type="entry name" value="EPOXHYDRLASE"/>
</dbReference>
<comment type="similarity">
    <text evidence="2">Belongs to the AB hydrolase superfamily. Epoxide hydrolase family.</text>
</comment>
<dbReference type="SUPFAM" id="SSF53474">
    <property type="entry name" value="alpha/beta-Hydrolases"/>
    <property type="match status" value="1"/>
</dbReference>
<evidence type="ECO:0000313" key="5">
    <source>
        <dbReference type="Proteomes" id="UP000663852"/>
    </source>
</evidence>
<comment type="caution">
    <text evidence="4">The sequence shown here is derived from an EMBL/GenBank/DDBJ whole genome shotgun (WGS) entry which is preliminary data.</text>
</comment>
<evidence type="ECO:0000256" key="1">
    <source>
        <dbReference type="ARBA" id="ARBA00022801"/>
    </source>
</evidence>
<protein>
    <recommendedName>
        <fullName evidence="3">AB hydrolase-1 domain-containing protein</fullName>
    </recommendedName>
</protein>